<keyword evidence="2" id="KW-1185">Reference proteome</keyword>
<evidence type="ECO:0000313" key="1">
    <source>
        <dbReference type="EMBL" id="TCC97302.1"/>
    </source>
</evidence>
<proteinExistence type="predicted"/>
<comment type="caution">
    <text evidence="1">The sequence shown here is derived from an EMBL/GenBank/DDBJ whole genome shotgun (WGS) entry which is preliminary data.</text>
</comment>
<accession>A0A4R0NDX6</accession>
<dbReference type="Proteomes" id="UP000291117">
    <property type="component" value="Unassembled WGS sequence"/>
</dbReference>
<protein>
    <recommendedName>
        <fullName evidence="3">Outer membrane protein beta-barrel domain-containing protein</fullName>
    </recommendedName>
</protein>
<reference evidence="1 2" key="1">
    <citation type="submission" date="2019-02" db="EMBL/GenBank/DDBJ databases">
        <title>Pedobacter sp. RP-3-8 sp. nov., isolated from Arctic soil.</title>
        <authorList>
            <person name="Dahal R.H."/>
        </authorList>
    </citation>
    <scope>NUCLEOTIDE SEQUENCE [LARGE SCALE GENOMIC DNA]</scope>
    <source>
        <strain evidence="1 2">RP-3-8</strain>
    </source>
</reference>
<dbReference type="OrthoDB" id="5381546at2"/>
<evidence type="ECO:0000313" key="2">
    <source>
        <dbReference type="Proteomes" id="UP000291117"/>
    </source>
</evidence>
<evidence type="ECO:0008006" key="3">
    <source>
        <dbReference type="Google" id="ProtNLM"/>
    </source>
</evidence>
<organism evidence="1 2">
    <name type="scientific">Pedobacter hiemivivus</name>
    <dbReference type="NCBI Taxonomy" id="2530454"/>
    <lineage>
        <taxon>Bacteria</taxon>
        <taxon>Pseudomonadati</taxon>
        <taxon>Bacteroidota</taxon>
        <taxon>Sphingobacteriia</taxon>
        <taxon>Sphingobacteriales</taxon>
        <taxon>Sphingobacteriaceae</taxon>
        <taxon>Pedobacter</taxon>
    </lineage>
</organism>
<sequence length="190" mass="21669">MLLLIGRGLNVNAQQLKFLIPDEAIIQYAGSIGYLSAGAGYEIFGNKRGNLSFHYGYVPESKGGELHITTIKLAYKPWEIRLKDWGKLYPFNPGFFASYTFHKDLGVLFPKGQYPGDYYYWSEAIRPHLSFNTELEIKPPKALKNSGIRAMGVYIETNTNDFYLINYLQNTSALRIHDIFQLGIGLRVKF</sequence>
<dbReference type="EMBL" id="SJSM01000004">
    <property type="protein sequence ID" value="TCC97302.1"/>
    <property type="molecule type" value="Genomic_DNA"/>
</dbReference>
<gene>
    <name evidence="1" type="ORF">EZ444_08490</name>
</gene>
<name>A0A4R0NDX6_9SPHI</name>
<dbReference type="AlphaFoldDB" id="A0A4R0NDX6"/>